<proteinExistence type="predicted"/>
<dbReference type="PANTHER" id="PTHR47510:SF3">
    <property type="entry name" value="ENDO_EXONUCLEASE_PHOSPHATASE DOMAIN-CONTAINING PROTEIN"/>
    <property type="match status" value="1"/>
</dbReference>
<evidence type="ECO:0000313" key="3">
    <source>
        <dbReference type="Proteomes" id="UP001152795"/>
    </source>
</evidence>
<organism evidence="2 3">
    <name type="scientific">Paramuricea clavata</name>
    <name type="common">Red gorgonian</name>
    <name type="synonym">Violescent sea-whip</name>
    <dbReference type="NCBI Taxonomy" id="317549"/>
    <lineage>
        <taxon>Eukaryota</taxon>
        <taxon>Metazoa</taxon>
        <taxon>Cnidaria</taxon>
        <taxon>Anthozoa</taxon>
        <taxon>Octocorallia</taxon>
        <taxon>Malacalcyonacea</taxon>
        <taxon>Plexauridae</taxon>
        <taxon>Paramuricea</taxon>
    </lineage>
</organism>
<feature type="region of interest" description="Disordered" evidence="1">
    <location>
        <begin position="293"/>
        <end position="350"/>
    </location>
</feature>
<evidence type="ECO:0000256" key="1">
    <source>
        <dbReference type="SAM" id="MobiDB-lite"/>
    </source>
</evidence>
<dbReference type="InterPro" id="IPR000477">
    <property type="entry name" value="RT_dom"/>
</dbReference>
<dbReference type="Pfam" id="PF00078">
    <property type="entry name" value="RVT_1"/>
    <property type="match status" value="1"/>
</dbReference>
<feature type="compositionally biased region" description="Basic and acidic residues" evidence="1">
    <location>
        <begin position="293"/>
        <end position="310"/>
    </location>
</feature>
<comment type="caution">
    <text evidence="2">The sequence shown here is derived from an EMBL/GenBank/DDBJ whole genome shotgun (WGS) entry which is preliminary data.</text>
</comment>
<protein>
    <submittedName>
        <fullName evidence="2">Uncharacterized protein</fullName>
    </submittedName>
</protein>
<sequence>MEKIIDGFEFYFVPKKQICIQVQILKRKITELGDVFSDIQRNTTTHVVYARGARYENKSFEPEPAGVHHICLDWLVEFITKAYSENFVLNQLKSLNNAIGLNNISARLIKDVSVVICKPLTCLYNRSLHSAVFSNIWKMGRVHYRPITVLPTLSKILEKAVHTQVYGILITNKLLTPNQFGFCEKLSTAVALAKFTDTILKNMDDGQLTGVAFLDLSKAFDTVNYSHLLLKLKSIGFSCHVCEWFKSYLIHRANCQVTVVDGDREQCTVRQAKPDAALEKVLGGDFDDDGDVLKGSEIDNKDKNVNKQEKNNLSSKKASGKQKAASTTTHIHAKTHLETSDEEEEEGIVKSTTNDILAELRKQKGLAAF</sequence>
<dbReference type="OrthoDB" id="5985125at2759"/>
<accession>A0A6S7H6G1</accession>
<dbReference type="Proteomes" id="UP001152795">
    <property type="component" value="Unassembled WGS sequence"/>
</dbReference>
<dbReference type="PANTHER" id="PTHR47510">
    <property type="entry name" value="REVERSE TRANSCRIPTASE DOMAIN-CONTAINING PROTEIN"/>
    <property type="match status" value="1"/>
</dbReference>
<reference evidence="2" key="1">
    <citation type="submission" date="2020-04" db="EMBL/GenBank/DDBJ databases">
        <authorList>
            <person name="Alioto T."/>
            <person name="Alioto T."/>
            <person name="Gomez Garrido J."/>
        </authorList>
    </citation>
    <scope>NUCLEOTIDE SEQUENCE</scope>
    <source>
        <strain evidence="2">A484AB</strain>
    </source>
</reference>
<keyword evidence="3" id="KW-1185">Reference proteome</keyword>
<name>A0A6S7H6G1_PARCT</name>
<feature type="compositionally biased region" description="Low complexity" evidence="1">
    <location>
        <begin position="314"/>
        <end position="329"/>
    </location>
</feature>
<dbReference type="PROSITE" id="PS50172">
    <property type="entry name" value="BRCT"/>
    <property type="match status" value="1"/>
</dbReference>
<dbReference type="InterPro" id="IPR001357">
    <property type="entry name" value="BRCT_dom"/>
</dbReference>
<dbReference type="AlphaFoldDB" id="A0A6S7H6G1"/>
<dbReference type="EMBL" id="CACRXK020003394">
    <property type="protein sequence ID" value="CAB3998592.1"/>
    <property type="molecule type" value="Genomic_DNA"/>
</dbReference>
<gene>
    <name evidence="2" type="ORF">PACLA_8A086882</name>
</gene>
<evidence type="ECO:0000313" key="2">
    <source>
        <dbReference type="EMBL" id="CAB3998592.1"/>
    </source>
</evidence>